<feature type="transmembrane region" description="Helical" evidence="2">
    <location>
        <begin position="183"/>
        <end position="199"/>
    </location>
</feature>
<feature type="region of interest" description="Disordered" evidence="1">
    <location>
        <begin position="1"/>
        <end position="37"/>
    </location>
</feature>
<evidence type="ECO:0000313" key="4">
    <source>
        <dbReference type="Proteomes" id="UP000268291"/>
    </source>
</evidence>
<feature type="transmembrane region" description="Helical" evidence="2">
    <location>
        <begin position="545"/>
        <end position="566"/>
    </location>
</feature>
<sequence>MSDAPTMKTTTTATRNQTDETARTIPSEAAPTTPETLSRLVARRGVDRGSMVFCIRLGTDQHYPTRGRPPVGLGASHGLPATMAEPVPPAGPVDPDRQMPPPTPQLRTDASSRVGRIVGHPGFFWITVALFTASGWWIALSVNHDLLFDEGYHMAIVRIFSDQWSPFIVQTPDQAWLGDLSRFGSYLYHYVMAVPLRLLRWSGADLDTQYVVLRALTVLLVSASLWWFRRTLLLCGIGRGTAQLAIFLFAALPLTSFVAATINYDNALLLLAAVFFALTARILTIERVSGMRLLGLVAVGCLACLAKFTFLPVFLVCIVGICVVLLRRRRLSSVRALTTAERPDRRRPLVTVGVVALAIVAVGLFAERYLVSLIAFNSPQPDCDAIHSEAFCRNYGPWERNAQLDDAFPDRSASLVDFASYALRAWVPTLVKTFSTVGWAGGYREADTVTATVIATAAAAVLLLCAVAIPRVVRSAPLAVLALAFVVLVASLLVRNYGEYLRLGVVLAVSGRYILPFIPLALGVAGVGAGFLLSRTGRWRPPIEAVVAVVAVLGATQGGFAIAFLAAAQPDWLSPASPLASITPALQAVARFLMIGI</sequence>
<proteinExistence type="predicted"/>
<gene>
    <name evidence="3" type="ORF">ELQ93_07165</name>
</gene>
<evidence type="ECO:0000256" key="1">
    <source>
        <dbReference type="SAM" id="MobiDB-lite"/>
    </source>
</evidence>
<feature type="transmembrane region" description="Helical" evidence="2">
    <location>
        <begin position="122"/>
        <end position="139"/>
    </location>
</feature>
<feature type="transmembrane region" description="Helical" evidence="2">
    <location>
        <begin position="240"/>
        <end position="260"/>
    </location>
</feature>
<keyword evidence="2" id="KW-0472">Membrane</keyword>
<feature type="transmembrane region" description="Helical" evidence="2">
    <location>
        <begin position="296"/>
        <end position="326"/>
    </location>
</feature>
<organism evidence="3 4">
    <name type="scientific">Labedella gwakjiensis</name>
    <dbReference type="NCBI Taxonomy" id="390269"/>
    <lineage>
        <taxon>Bacteria</taxon>
        <taxon>Bacillati</taxon>
        <taxon>Actinomycetota</taxon>
        <taxon>Actinomycetes</taxon>
        <taxon>Micrococcales</taxon>
        <taxon>Microbacteriaceae</taxon>
        <taxon>Labedella</taxon>
    </lineage>
</organism>
<evidence type="ECO:0000313" key="3">
    <source>
        <dbReference type="EMBL" id="RUQ86738.1"/>
    </source>
</evidence>
<evidence type="ECO:0000256" key="2">
    <source>
        <dbReference type="SAM" id="Phobius"/>
    </source>
</evidence>
<protein>
    <submittedName>
        <fullName evidence="3">DUF2142 domain-containing protein</fullName>
    </submittedName>
</protein>
<feature type="transmembrane region" description="Helical" evidence="2">
    <location>
        <begin position="514"/>
        <end position="533"/>
    </location>
</feature>
<feature type="compositionally biased region" description="Pro residues" evidence="1">
    <location>
        <begin position="86"/>
        <end position="104"/>
    </location>
</feature>
<feature type="transmembrane region" description="Helical" evidence="2">
    <location>
        <begin position="211"/>
        <end position="228"/>
    </location>
</feature>
<feature type="transmembrane region" description="Helical" evidence="2">
    <location>
        <begin position="267"/>
        <end position="284"/>
    </location>
</feature>
<keyword evidence="2" id="KW-1133">Transmembrane helix</keyword>
<dbReference type="Pfam" id="PF09913">
    <property type="entry name" value="DUF2142"/>
    <property type="match status" value="1"/>
</dbReference>
<dbReference type="InterPro" id="IPR018674">
    <property type="entry name" value="DUF2142_membrane"/>
</dbReference>
<name>A0ABY0CAU9_9MICO</name>
<keyword evidence="4" id="KW-1185">Reference proteome</keyword>
<dbReference type="EMBL" id="RZGY01000001">
    <property type="protein sequence ID" value="RUQ86738.1"/>
    <property type="molecule type" value="Genomic_DNA"/>
</dbReference>
<dbReference type="Proteomes" id="UP000268291">
    <property type="component" value="Unassembled WGS sequence"/>
</dbReference>
<comment type="caution">
    <text evidence="3">The sequence shown here is derived from an EMBL/GenBank/DDBJ whole genome shotgun (WGS) entry which is preliminary data.</text>
</comment>
<accession>A0ABY0CAU9</accession>
<reference evidence="3 4" key="1">
    <citation type="submission" date="2018-12" db="EMBL/GenBank/DDBJ databases">
        <authorList>
            <person name="hu s."/>
            <person name="Xu Y."/>
            <person name="Xu B."/>
            <person name="Li F."/>
        </authorList>
    </citation>
    <scope>NUCLEOTIDE SEQUENCE [LARGE SCALE GENOMIC DNA]</scope>
    <source>
        <strain evidence="3 4">KSW2-17</strain>
    </source>
</reference>
<keyword evidence="2" id="KW-0812">Transmembrane</keyword>
<feature type="transmembrane region" description="Helical" evidence="2">
    <location>
        <begin position="449"/>
        <end position="469"/>
    </location>
</feature>
<feature type="transmembrane region" description="Helical" evidence="2">
    <location>
        <begin position="476"/>
        <end position="494"/>
    </location>
</feature>
<feature type="compositionally biased region" description="Low complexity" evidence="1">
    <location>
        <begin position="1"/>
        <end position="16"/>
    </location>
</feature>
<feature type="region of interest" description="Disordered" evidence="1">
    <location>
        <begin position="84"/>
        <end position="109"/>
    </location>
</feature>
<feature type="transmembrane region" description="Helical" evidence="2">
    <location>
        <begin position="347"/>
        <end position="366"/>
    </location>
</feature>